<organism evidence="2 3">
    <name type="scientific">Lachancea fermentati</name>
    <name type="common">Zygosaccharomyces fermentati</name>
    <dbReference type="NCBI Taxonomy" id="4955"/>
    <lineage>
        <taxon>Eukaryota</taxon>
        <taxon>Fungi</taxon>
        <taxon>Dikarya</taxon>
        <taxon>Ascomycota</taxon>
        <taxon>Saccharomycotina</taxon>
        <taxon>Saccharomycetes</taxon>
        <taxon>Saccharomycetales</taxon>
        <taxon>Saccharomycetaceae</taxon>
        <taxon>Lachancea</taxon>
    </lineage>
</organism>
<proteinExistence type="predicted"/>
<evidence type="ECO:0000256" key="1">
    <source>
        <dbReference type="SAM" id="MobiDB-lite"/>
    </source>
</evidence>
<protein>
    <submittedName>
        <fullName evidence="2">LAFE_0A06832g1_1</fullName>
    </submittedName>
</protein>
<feature type="compositionally biased region" description="Polar residues" evidence="1">
    <location>
        <begin position="51"/>
        <end position="62"/>
    </location>
</feature>
<name>A0A1G4M6Y9_LACFM</name>
<gene>
    <name evidence="2" type="ORF">LAFE_0A06832G</name>
</gene>
<feature type="region of interest" description="Disordered" evidence="1">
    <location>
        <begin position="42"/>
        <end position="112"/>
    </location>
</feature>
<feature type="compositionally biased region" description="Basic and acidic residues" evidence="1">
    <location>
        <begin position="63"/>
        <end position="75"/>
    </location>
</feature>
<sequence length="410" mass="47931">MTRQEQFLREIVSSVSLSSETELQDKSDSELEDSLLEVNGDDFRLDKHQSEVTQTQPTQTTDKSNDDSNIKKLFVEDDTILSSPETSINRDNNESSPKPTTPQVDESYYDEVSSIRTPVSKKVRFNSDATISREEEALKQSHPWDFKNKIHKEFRERLPNNYEIKNWKRPSKKMLTSIMEVLENNVEPAVQSVLDKYGGECERVVGQREIQRIQQNKETLLFDLIRKIKQKLRKAKFPSRVSDQDMDIEYIFAKRKFIQERYSRELQHSEVIEHQLMREQKKLEDLKTFETKLSNRGRKEVTLLKDQLTLNLHPVLNKAVVNSFGLIADQTANNHRFEKDVQNLNLEDSLREGPTDISNEDQSKDSLLQRYLPSFKSYEEANNQLQDCIHNHIEINTDALEWQHTSKNDG</sequence>
<dbReference type="EMBL" id="LT598487">
    <property type="protein sequence ID" value="SCV99603.1"/>
    <property type="molecule type" value="Genomic_DNA"/>
</dbReference>
<dbReference type="STRING" id="4955.A0A1G4M6Y9"/>
<evidence type="ECO:0000313" key="2">
    <source>
        <dbReference type="EMBL" id="SCV99603.1"/>
    </source>
</evidence>
<dbReference type="OMA" id="PSKIMIG"/>
<feature type="compositionally biased region" description="Polar residues" evidence="1">
    <location>
        <begin position="80"/>
        <end position="104"/>
    </location>
</feature>
<keyword evidence="3" id="KW-1185">Reference proteome</keyword>
<accession>A0A1G4M6Y9</accession>
<dbReference type="Proteomes" id="UP000190831">
    <property type="component" value="Chromosome A"/>
</dbReference>
<reference evidence="2 3" key="1">
    <citation type="submission" date="2016-03" db="EMBL/GenBank/DDBJ databases">
        <authorList>
            <person name="Devillers H."/>
        </authorList>
    </citation>
    <scope>NUCLEOTIDE SEQUENCE [LARGE SCALE GENOMIC DNA]</scope>
    <source>
        <strain evidence="2">CBS 6772</strain>
    </source>
</reference>
<evidence type="ECO:0000313" key="3">
    <source>
        <dbReference type="Proteomes" id="UP000190831"/>
    </source>
</evidence>
<dbReference type="AlphaFoldDB" id="A0A1G4M6Y9"/>
<dbReference type="OrthoDB" id="4068255at2759"/>